<dbReference type="WBParaSite" id="PDA_v2.g28400.t1">
    <property type="protein sequence ID" value="PDA_v2.g28400.t1"/>
    <property type="gene ID" value="PDA_v2.g28400"/>
</dbReference>
<protein>
    <submittedName>
        <fullName evidence="3">Uncharacterized protein</fullName>
    </submittedName>
</protein>
<organism evidence="2 3">
    <name type="scientific">Panagrolaimus davidi</name>
    <dbReference type="NCBI Taxonomy" id="227884"/>
    <lineage>
        <taxon>Eukaryota</taxon>
        <taxon>Metazoa</taxon>
        <taxon>Ecdysozoa</taxon>
        <taxon>Nematoda</taxon>
        <taxon>Chromadorea</taxon>
        <taxon>Rhabditida</taxon>
        <taxon>Tylenchina</taxon>
        <taxon>Panagrolaimomorpha</taxon>
        <taxon>Panagrolaimoidea</taxon>
        <taxon>Panagrolaimidae</taxon>
        <taxon>Panagrolaimus</taxon>
    </lineage>
</organism>
<feature type="compositionally biased region" description="Polar residues" evidence="1">
    <location>
        <begin position="26"/>
        <end position="39"/>
    </location>
</feature>
<dbReference type="Proteomes" id="UP000887578">
    <property type="component" value="Unplaced"/>
</dbReference>
<keyword evidence="2" id="KW-1185">Reference proteome</keyword>
<evidence type="ECO:0000313" key="2">
    <source>
        <dbReference type="Proteomes" id="UP000887578"/>
    </source>
</evidence>
<feature type="region of interest" description="Disordered" evidence="1">
    <location>
        <begin position="1"/>
        <end position="39"/>
    </location>
</feature>
<reference evidence="3" key="1">
    <citation type="submission" date="2022-11" db="UniProtKB">
        <authorList>
            <consortium name="WormBaseParasite"/>
        </authorList>
    </citation>
    <scope>IDENTIFICATION</scope>
</reference>
<evidence type="ECO:0000256" key="1">
    <source>
        <dbReference type="SAM" id="MobiDB-lite"/>
    </source>
</evidence>
<dbReference type="AlphaFoldDB" id="A0A914QG25"/>
<proteinExistence type="predicted"/>
<name>A0A914QG25_9BILA</name>
<feature type="region of interest" description="Disordered" evidence="1">
    <location>
        <begin position="69"/>
        <end position="107"/>
    </location>
</feature>
<evidence type="ECO:0000313" key="3">
    <source>
        <dbReference type="WBParaSite" id="PDA_v2.g28400.t1"/>
    </source>
</evidence>
<accession>A0A914QG25</accession>
<feature type="compositionally biased region" description="Low complexity" evidence="1">
    <location>
        <begin position="74"/>
        <end position="89"/>
    </location>
</feature>
<sequence length="118" mass="13002">MPNNLYLATSRPRDYHFQPQPHRQESNTTMLRTARENPSVTNLRVARSEENIRTAILNEEGKIVGVVETHYHPSQAQQQQPQGQGQQQAVGGGGGGSTLQGASSDYHFDALRGLNSAY</sequence>